<gene>
    <name evidence="2" type="ORF">H4687_002126</name>
</gene>
<name>A0A8I0P2U6_9ACTN</name>
<organism evidence="2 3">
    <name type="scientific">Streptomyces stelliscabiei</name>
    <dbReference type="NCBI Taxonomy" id="146820"/>
    <lineage>
        <taxon>Bacteria</taxon>
        <taxon>Bacillati</taxon>
        <taxon>Actinomycetota</taxon>
        <taxon>Actinomycetes</taxon>
        <taxon>Kitasatosporales</taxon>
        <taxon>Streptomycetaceae</taxon>
        <taxon>Streptomyces</taxon>
    </lineage>
</organism>
<dbReference type="AlphaFoldDB" id="A0A8I0P2U6"/>
<accession>A0A8I0P2U6</accession>
<reference evidence="2 3" key="1">
    <citation type="submission" date="2020-10" db="EMBL/GenBank/DDBJ databases">
        <title>Sequencing the genomes of 1000 actinobacteria strains.</title>
        <authorList>
            <person name="Klenk H.-P."/>
        </authorList>
    </citation>
    <scope>NUCLEOTIDE SEQUENCE [LARGE SCALE GENOMIC DNA]</scope>
    <source>
        <strain evidence="2 3">DSM 41803</strain>
    </source>
</reference>
<feature type="compositionally biased region" description="Basic and acidic residues" evidence="1">
    <location>
        <begin position="11"/>
        <end position="20"/>
    </location>
</feature>
<sequence>MMTLAPRRPTHHDDQEDRAVPPRADCVADFAGGLTFDLAGQGVTDAAHLLLLLRDSDRKVRLPLTPAGDGRLRAALPSSTDVPEGRWDVYLQVADDEPHRLFPGLNDLRSLVDRAPAATTGRVAVRIPYGTKHGNLSIRSWERSPHAEAGALHVGDDGLEVTVRAYGAEPAPEAYAEVTDRAGAAPPVRASLAPDDRGGLRFTVAYGELRPGTWDLWLRPRGESGPRVRVARLLDDIVEKAPVLVYPGKRVETGHGPVEAVPSYTADNDLSVTVVAVSRTDRMSR</sequence>
<proteinExistence type="predicted"/>
<evidence type="ECO:0000313" key="2">
    <source>
        <dbReference type="EMBL" id="MBE1595997.1"/>
    </source>
</evidence>
<protein>
    <recommendedName>
        <fullName evidence="4">Transferase</fullName>
    </recommendedName>
</protein>
<feature type="region of interest" description="Disordered" evidence="1">
    <location>
        <begin position="1"/>
        <end position="20"/>
    </location>
</feature>
<evidence type="ECO:0008006" key="4">
    <source>
        <dbReference type="Google" id="ProtNLM"/>
    </source>
</evidence>
<dbReference type="Proteomes" id="UP000629287">
    <property type="component" value="Unassembled WGS sequence"/>
</dbReference>
<dbReference type="EMBL" id="JADBGF010000001">
    <property type="protein sequence ID" value="MBE1595997.1"/>
    <property type="molecule type" value="Genomic_DNA"/>
</dbReference>
<keyword evidence="3" id="KW-1185">Reference proteome</keyword>
<evidence type="ECO:0000313" key="3">
    <source>
        <dbReference type="Proteomes" id="UP000629287"/>
    </source>
</evidence>
<comment type="caution">
    <text evidence="2">The sequence shown here is derived from an EMBL/GenBank/DDBJ whole genome shotgun (WGS) entry which is preliminary data.</text>
</comment>
<evidence type="ECO:0000256" key="1">
    <source>
        <dbReference type="SAM" id="MobiDB-lite"/>
    </source>
</evidence>